<dbReference type="Pfam" id="PF13922">
    <property type="entry name" value="PHD_3"/>
    <property type="match status" value="1"/>
</dbReference>
<evidence type="ECO:0000256" key="4">
    <source>
        <dbReference type="ARBA" id="ARBA00022723"/>
    </source>
</evidence>
<feature type="compositionally biased region" description="Polar residues" evidence="10">
    <location>
        <begin position="346"/>
        <end position="358"/>
    </location>
</feature>
<name>A0A9P0CC05_BEMTA</name>
<dbReference type="InterPro" id="IPR026905">
    <property type="entry name" value="ASX-like_PHD"/>
</dbReference>
<dbReference type="Pfam" id="PF13919">
    <property type="entry name" value="ASXH"/>
    <property type="match status" value="1"/>
</dbReference>
<feature type="region of interest" description="Disordered" evidence="10">
    <location>
        <begin position="1"/>
        <end position="41"/>
    </location>
</feature>
<feature type="compositionally biased region" description="Basic and acidic residues" evidence="10">
    <location>
        <begin position="325"/>
        <end position="345"/>
    </location>
</feature>
<feature type="region of interest" description="Disordered" evidence="10">
    <location>
        <begin position="312"/>
        <end position="374"/>
    </location>
</feature>
<feature type="compositionally biased region" description="Polar residues" evidence="10">
    <location>
        <begin position="767"/>
        <end position="780"/>
    </location>
</feature>
<feature type="region of interest" description="Disordered" evidence="10">
    <location>
        <begin position="619"/>
        <end position="885"/>
    </location>
</feature>
<dbReference type="InterPro" id="IPR024811">
    <property type="entry name" value="ASX/ASX-like"/>
</dbReference>
<evidence type="ECO:0000256" key="10">
    <source>
        <dbReference type="SAM" id="MobiDB-lite"/>
    </source>
</evidence>
<dbReference type="GO" id="GO:0008270">
    <property type="term" value="F:zinc ion binding"/>
    <property type="evidence" value="ECO:0007669"/>
    <property type="project" value="UniProtKB-KW"/>
</dbReference>
<dbReference type="PROSITE" id="PS51916">
    <property type="entry name" value="DEUBAD"/>
    <property type="match status" value="1"/>
</dbReference>
<dbReference type="Proteomes" id="UP001152759">
    <property type="component" value="Chromosome 7"/>
</dbReference>
<dbReference type="InterPro" id="IPR028020">
    <property type="entry name" value="ASX_DEUBAD_dom"/>
</dbReference>
<dbReference type="AlphaFoldDB" id="A0A9P0CC05"/>
<evidence type="ECO:0000256" key="1">
    <source>
        <dbReference type="ARBA" id="ARBA00004123"/>
    </source>
</evidence>
<keyword evidence="4" id="KW-0479">Metal-binding</keyword>
<dbReference type="GO" id="GO:0045944">
    <property type="term" value="P:positive regulation of transcription by RNA polymerase II"/>
    <property type="evidence" value="ECO:0007669"/>
    <property type="project" value="TreeGrafter"/>
</dbReference>
<dbReference type="GO" id="GO:0009887">
    <property type="term" value="P:animal organ morphogenesis"/>
    <property type="evidence" value="ECO:0007669"/>
    <property type="project" value="TreeGrafter"/>
</dbReference>
<protein>
    <recommendedName>
        <fullName evidence="11">DEUBAD domain-containing protein</fullName>
    </recommendedName>
</protein>
<dbReference type="InterPro" id="IPR044867">
    <property type="entry name" value="DEUBAD_dom"/>
</dbReference>
<feature type="compositionally biased region" description="Polar residues" evidence="10">
    <location>
        <begin position="795"/>
        <end position="805"/>
    </location>
</feature>
<dbReference type="PANTHER" id="PTHR13578:SF20">
    <property type="entry name" value="POLYCOMB PROTEIN ASX"/>
    <property type="match status" value="1"/>
</dbReference>
<keyword evidence="8" id="KW-0804">Transcription</keyword>
<evidence type="ECO:0000256" key="8">
    <source>
        <dbReference type="ARBA" id="ARBA00023163"/>
    </source>
</evidence>
<keyword evidence="13" id="KW-1185">Reference proteome</keyword>
<feature type="compositionally biased region" description="Polar residues" evidence="10">
    <location>
        <begin position="668"/>
        <end position="678"/>
    </location>
</feature>
<evidence type="ECO:0000256" key="6">
    <source>
        <dbReference type="ARBA" id="ARBA00022833"/>
    </source>
</evidence>
<evidence type="ECO:0000256" key="9">
    <source>
        <dbReference type="ARBA" id="ARBA00023242"/>
    </source>
</evidence>
<feature type="region of interest" description="Disordered" evidence="10">
    <location>
        <begin position="1071"/>
        <end position="1091"/>
    </location>
</feature>
<accession>A0A9P0CC05</accession>
<feature type="compositionally biased region" description="Basic and acidic residues" evidence="10">
    <location>
        <begin position="684"/>
        <end position="699"/>
    </location>
</feature>
<evidence type="ECO:0000313" key="12">
    <source>
        <dbReference type="EMBL" id="CAH0775771.1"/>
    </source>
</evidence>
<evidence type="ECO:0000256" key="3">
    <source>
        <dbReference type="ARBA" id="ARBA00022491"/>
    </source>
</evidence>
<feature type="region of interest" description="Disordered" evidence="10">
    <location>
        <begin position="1024"/>
        <end position="1054"/>
    </location>
</feature>
<feature type="compositionally biased region" description="Polar residues" evidence="10">
    <location>
        <begin position="630"/>
        <end position="639"/>
    </location>
</feature>
<feature type="region of interest" description="Disordered" evidence="10">
    <location>
        <begin position="909"/>
        <end position="939"/>
    </location>
</feature>
<evidence type="ECO:0000256" key="5">
    <source>
        <dbReference type="ARBA" id="ARBA00022771"/>
    </source>
</evidence>
<sequence>MDESTSKAGKVTQALSPVKLQKVKVGSSAEDESTGEERGGVWSIAREEVSPSISRCALNHPHSKKVMKHALRQQAKRRRKNTTIAAGNSAPLPRPILVPPQAELEEEVESRVRPATMMEVLNSIPGFTLKPRKRSNKKLSPAAQLEQLQTREGSIDLETPDSILVQTNLRFLLNKHTFASLPPLYQCKLVQLLPHVDRTYHSDSTFRLSASGLNNEFFARALQQWRERLAEGEFTPENQQKLKLEAEKEKSKLDPWKLKHFEPIWGESNTSALHTATSTAALSVVTASEWTAPKSSLKATIKVRPPAARLRGEGAVTRALSSYRGKREAEDHDLEEQPKRSKSDAAHTQTSATVSNHVTELDRDQVDSSSPCRSSLQVEFSSDGIITTSPVASVSPVIPSNISTVEKCSMVVGAASEYTCIIPSEEVFNAPPMEMKSEDLQGHDSDDFIYVDPSADYNESENESSLADTSGGDKDNLLCPVSEANCLGLTAAEDVSTVQDSSTDTCPLQSKSEEEKIVETSETTSLVLLPSPSNGSTVFDEDSVVKSEESIPVETKISEELVMETTVSCVDFVEADNDKVADSVQQEAILTDASESNIKSSSFFPDECNSCTITTNQMDLPHNPIMEPVTDSSTNSTGTDLPDSHPETLCVSPSLMKSGIDQGDDIRLQNSPDNQNLKSPIPEENFRKEEVPSENKETSESFTDNQTLTQESSSPQKLDDPPSQDDSEEMGKPENAANVNGSPHPSPTLEENSELTRAENTLDDETSSVTNTSPQALSESNSEHPAFVDSEPIESLTSSKNTPSSPVVGEINLQESAVNIPAPSASHPSPVMHLSPSEPVNFKEETSENSATSESDPHVDHPLETSQKDDTSAWDGVDSSTDKPLTLQVEGKQEEVAVIPMQEELEVRLEESSLPAPTCEWSDFDKSEPSTNSQNPPNAVPYPGHVKLELEVTLTPEVDNQVSSTVESSGAVIAPTTIVCLPSVAAPPLPPVSAVAVPSTPNMVSSPALPYLALSTSTPVTAVRAIPSIPSKPNAGGPSRGSRGTSNKPPPGAVNLERSYQICQAVIQNSPNRDQLRSQLKPPPSTLLSKEGVKTGVLPSKVNRPGVQTTKPVRGLPTPPVLVKHVFTSSQGIPVTMAVLPPVNTPEMTDGGQFLLVQRGTGLSGVRRPSSAPPANIKLPVSSVARNRPASVGIQAITRERFNGADSPVQNIYSKQQSVDSCSCNLNAMVVCQKCGAFCHDDCISSSRLCLTCLIR</sequence>
<evidence type="ECO:0000313" key="13">
    <source>
        <dbReference type="Proteomes" id="UP001152759"/>
    </source>
</evidence>
<proteinExistence type="inferred from homology"/>
<feature type="compositionally biased region" description="Basic and acidic residues" evidence="10">
    <location>
        <begin position="855"/>
        <end position="871"/>
    </location>
</feature>
<keyword evidence="5" id="KW-0863">Zinc-finger</keyword>
<feature type="domain" description="DEUBAD" evidence="11">
    <location>
        <begin position="160"/>
        <end position="270"/>
    </location>
</feature>
<feature type="compositionally biased region" description="Polar residues" evidence="10">
    <location>
        <begin position="700"/>
        <end position="716"/>
    </location>
</feature>
<keyword evidence="9" id="KW-0539">Nucleus</keyword>
<dbReference type="GO" id="GO:0035517">
    <property type="term" value="C:PR-DUB complex"/>
    <property type="evidence" value="ECO:0007669"/>
    <property type="project" value="TreeGrafter"/>
</dbReference>
<evidence type="ECO:0000259" key="11">
    <source>
        <dbReference type="PROSITE" id="PS51916"/>
    </source>
</evidence>
<keyword evidence="7" id="KW-0805">Transcription regulation</keyword>
<comment type="similarity">
    <text evidence="2">Belongs to the Asx family.</text>
</comment>
<comment type="subcellular location">
    <subcellularLocation>
        <location evidence="1">Nucleus</location>
    </subcellularLocation>
</comment>
<dbReference type="GO" id="GO:0003682">
    <property type="term" value="F:chromatin binding"/>
    <property type="evidence" value="ECO:0007669"/>
    <property type="project" value="TreeGrafter"/>
</dbReference>
<gene>
    <name evidence="12" type="ORF">BEMITA_LOCUS11944</name>
</gene>
<dbReference type="PANTHER" id="PTHR13578">
    <property type="entry name" value="ADDITIONAL SEX COMBS LIKE PROTEIN ASXL"/>
    <property type="match status" value="1"/>
</dbReference>
<feature type="region of interest" description="Disordered" evidence="10">
    <location>
        <begin position="452"/>
        <end position="474"/>
    </location>
</feature>
<keyword evidence="6" id="KW-0862">Zinc</keyword>
<keyword evidence="3" id="KW-0678">Repressor</keyword>
<dbReference type="GO" id="GO:0003677">
    <property type="term" value="F:DNA binding"/>
    <property type="evidence" value="ECO:0007669"/>
    <property type="project" value="InterPro"/>
</dbReference>
<evidence type="ECO:0000256" key="2">
    <source>
        <dbReference type="ARBA" id="ARBA00006391"/>
    </source>
</evidence>
<organism evidence="12 13">
    <name type="scientific">Bemisia tabaci</name>
    <name type="common">Sweetpotato whitefly</name>
    <name type="synonym">Aleurodes tabaci</name>
    <dbReference type="NCBI Taxonomy" id="7038"/>
    <lineage>
        <taxon>Eukaryota</taxon>
        <taxon>Metazoa</taxon>
        <taxon>Ecdysozoa</taxon>
        <taxon>Arthropoda</taxon>
        <taxon>Hexapoda</taxon>
        <taxon>Insecta</taxon>
        <taxon>Pterygota</taxon>
        <taxon>Neoptera</taxon>
        <taxon>Paraneoptera</taxon>
        <taxon>Hemiptera</taxon>
        <taxon>Sternorrhyncha</taxon>
        <taxon>Aleyrodoidea</taxon>
        <taxon>Aleyrodidae</taxon>
        <taxon>Aleyrodinae</taxon>
        <taxon>Bemisia</taxon>
    </lineage>
</organism>
<dbReference type="EMBL" id="OU963868">
    <property type="protein sequence ID" value="CAH0775771.1"/>
    <property type="molecule type" value="Genomic_DNA"/>
</dbReference>
<feature type="region of interest" description="Disordered" evidence="10">
    <location>
        <begin position="76"/>
        <end position="96"/>
    </location>
</feature>
<evidence type="ECO:0000256" key="7">
    <source>
        <dbReference type="ARBA" id="ARBA00023015"/>
    </source>
</evidence>
<reference evidence="12" key="1">
    <citation type="submission" date="2021-12" db="EMBL/GenBank/DDBJ databases">
        <authorList>
            <person name="King R."/>
        </authorList>
    </citation>
    <scope>NUCLEOTIDE SEQUENCE</scope>
</reference>